<organism evidence="2 3">
    <name type="scientific">Ictalurus punctatus</name>
    <name type="common">Channel catfish</name>
    <name type="synonym">Silurus punctatus</name>
    <dbReference type="NCBI Taxonomy" id="7998"/>
    <lineage>
        <taxon>Eukaryota</taxon>
        <taxon>Metazoa</taxon>
        <taxon>Chordata</taxon>
        <taxon>Craniata</taxon>
        <taxon>Vertebrata</taxon>
        <taxon>Euteleostomi</taxon>
        <taxon>Actinopterygii</taxon>
        <taxon>Neopterygii</taxon>
        <taxon>Teleostei</taxon>
        <taxon>Ostariophysi</taxon>
        <taxon>Siluriformes</taxon>
        <taxon>Ictaluridae</taxon>
        <taxon>Ictalurus</taxon>
    </lineage>
</organism>
<dbReference type="RefSeq" id="XP_053534002.1">
    <property type="nucleotide sequence ID" value="XM_053678027.1"/>
</dbReference>
<keyword evidence="2" id="KW-1185">Reference proteome</keyword>
<dbReference type="AlphaFoldDB" id="A0A9F7TI30"/>
<accession>A0A9F7TI30</accession>
<name>A0A9F7TI30_ICTPU</name>
<dbReference type="GeneID" id="128629544"/>
<protein>
    <submittedName>
        <fullName evidence="3">DNA-directed RNA polymerase II subunit RPB1-like</fullName>
    </submittedName>
</protein>
<feature type="compositionally biased region" description="Polar residues" evidence="1">
    <location>
        <begin position="64"/>
        <end position="80"/>
    </location>
</feature>
<reference evidence="2" key="1">
    <citation type="journal article" date="2016" name="Nat. Commun.">
        <title>The channel catfish genome sequence provides insights into the evolution of scale formation in teleosts.</title>
        <authorList>
            <person name="Liu Z."/>
            <person name="Liu S."/>
            <person name="Yao J."/>
            <person name="Bao L."/>
            <person name="Zhang J."/>
            <person name="Li Y."/>
            <person name="Jiang C."/>
            <person name="Sun L."/>
            <person name="Wang R."/>
            <person name="Zhang Y."/>
            <person name="Zhou T."/>
            <person name="Zeng Q."/>
            <person name="Fu Q."/>
            <person name="Gao S."/>
            <person name="Li N."/>
            <person name="Koren S."/>
            <person name="Jiang Y."/>
            <person name="Zimin A."/>
            <person name="Xu P."/>
            <person name="Phillippy A.M."/>
            <person name="Geng X."/>
            <person name="Song L."/>
            <person name="Sun F."/>
            <person name="Li C."/>
            <person name="Wang X."/>
            <person name="Chen A."/>
            <person name="Jin Y."/>
            <person name="Yuan Z."/>
            <person name="Yang Y."/>
            <person name="Tan S."/>
            <person name="Peatman E."/>
            <person name="Lu J."/>
            <person name="Qin Z."/>
            <person name="Dunham R."/>
            <person name="Li Z."/>
            <person name="Sonstegard T."/>
            <person name="Feng J."/>
            <person name="Danzmann R.G."/>
            <person name="Schroeder S."/>
            <person name="Scheffler B."/>
            <person name="Duke M.V."/>
            <person name="Ballard L."/>
            <person name="Kucuktas H."/>
            <person name="Kaltenboeck L."/>
            <person name="Liu H."/>
            <person name="Armbruster J."/>
            <person name="Xie Y."/>
            <person name="Kirby M.L."/>
            <person name="Tian Y."/>
            <person name="Flanagan M.E."/>
            <person name="Mu W."/>
            <person name="Waldbieser G.C."/>
        </authorList>
    </citation>
    <scope>NUCLEOTIDE SEQUENCE [LARGE SCALE GENOMIC DNA]</scope>
    <source>
        <strain evidence="2">SDA103</strain>
    </source>
</reference>
<dbReference type="KEGG" id="ipu:128629544"/>
<dbReference type="Proteomes" id="UP000221080">
    <property type="component" value="Chromosome 4"/>
</dbReference>
<evidence type="ECO:0000313" key="2">
    <source>
        <dbReference type="Proteomes" id="UP000221080"/>
    </source>
</evidence>
<evidence type="ECO:0000256" key="1">
    <source>
        <dbReference type="SAM" id="MobiDB-lite"/>
    </source>
</evidence>
<sequence>MGVRHFSLSPLLEGLDLDLNTRYQLAHLTADITMLLNVLRTSSGHAGFPPPLRYRIRPANVCIDTSTQTDPLPDPSSSYQTDDDVAFSDLGSDHSPPFSPASPEYSPPFSPASPEYSPPYTSAGYPTSPGCTPFYHPFSPTALG</sequence>
<evidence type="ECO:0000313" key="3">
    <source>
        <dbReference type="RefSeq" id="XP_053534002.1"/>
    </source>
</evidence>
<reference evidence="3" key="2">
    <citation type="submission" date="2025-08" db="UniProtKB">
        <authorList>
            <consortium name="RefSeq"/>
        </authorList>
    </citation>
    <scope>IDENTIFICATION</scope>
    <source>
        <tissue evidence="3">Blood</tissue>
    </source>
</reference>
<feature type="region of interest" description="Disordered" evidence="1">
    <location>
        <begin position="64"/>
        <end position="123"/>
    </location>
</feature>
<feature type="compositionally biased region" description="Pro residues" evidence="1">
    <location>
        <begin position="97"/>
        <end position="111"/>
    </location>
</feature>
<proteinExistence type="predicted"/>
<gene>
    <name evidence="3" type="primary">LOC128629544</name>
</gene>